<dbReference type="GO" id="GO:0008757">
    <property type="term" value="F:S-adenosylmethionine-dependent methyltransferase activity"/>
    <property type="evidence" value="ECO:0007669"/>
    <property type="project" value="InterPro"/>
</dbReference>
<dbReference type="InterPro" id="IPR013216">
    <property type="entry name" value="Methyltransf_11"/>
</dbReference>
<evidence type="ECO:0000313" key="4">
    <source>
        <dbReference type="Proteomes" id="UP000827133"/>
    </source>
</evidence>
<name>A0A9P8IP56_9HYPO</name>
<sequence length="374" mass="39638">MSQLERSLKATSVSETLSTYNEWANTYNQDVEKEEYVAPLLASQDLLTHLNTQISSAKILDAGCGTGLVGEALTNLGASNIHGIDLSPGMLEVANRTGVYKSLNVANLAEKLDIPSQSYDAVICVGTMTEGHVGPEAFDEFVRVTKAGGVIVSTIRESVWQVKGYEDKVNGLEEQGRVKIVGRKREHQRIGAGVYAVVGSFAAAQYDQEKQNKDATCNNNCFFKYFTNKCNADNPACVCTLKDMREKFFCCIADNCAANVLPEQSERSSNDCDAHGIPFTFDAEAICGIKLPASSETVSVSVTTSEATTVPKAKATESVTTTEETTSAMATVAATESSAASQTTSAAAATVTDNNASRAKGMVAAAAVALGVFI</sequence>
<evidence type="ECO:0000256" key="1">
    <source>
        <dbReference type="ARBA" id="ARBA00038158"/>
    </source>
</evidence>
<evidence type="ECO:0000313" key="3">
    <source>
        <dbReference type="EMBL" id="KAG9500525.1"/>
    </source>
</evidence>
<dbReference type="SUPFAM" id="SSF53335">
    <property type="entry name" value="S-adenosyl-L-methionine-dependent methyltransferases"/>
    <property type="match status" value="1"/>
</dbReference>
<dbReference type="Proteomes" id="UP000827133">
    <property type="component" value="Unassembled WGS sequence"/>
</dbReference>
<protein>
    <recommendedName>
        <fullName evidence="2">Methyltransferase type 11 domain-containing protein</fullName>
    </recommendedName>
</protein>
<dbReference type="GeneID" id="68316862"/>
<keyword evidence="4" id="KW-1185">Reference proteome</keyword>
<dbReference type="RefSeq" id="XP_044679525.1">
    <property type="nucleotide sequence ID" value="XM_044826608.1"/>
</dbReference>
<proteinExistence type="inferred from homology"/>
<dbReference type="PANTHER" id="PTHR43591">
    <property type="entry name" value="METHYLTRANSFERASE"/>
    <property type="match status" value="1"/>
</dbReference>
<dbReference type="InterPro" id="IPR029063">
    <property type="entry name" value="SAM-dependent_MTases_sf"/>
</dbReference>
<dbReference type="Pfam" id="PF08241">
    <property type="entry name" value="Methyltransf_11"/>
    <property type="match status" value="1"/>
</dbReference>
<comment type="similarity">
    <text evidence="1">Belongs to the methyltransferase superfamily. LaeA methyltransferase family.</text>
</comment>
<feature type="domain" description="Methyltransferase type 11" evidence="2">
    <location>
        <begin position="60"/>
        <end position="152"/>
    </location>
</feature>
<dbReference type="EMBL" id="JAHBCI010000006">
    <property type="protein sequence ID" value="KAG9500525.1"/>
    <property type="molecule type" value="Genomic_DNA"/>
</dbReference>
<dbReference type="CDD" id="cd02440">
    <property type="entry name" value="AdoMet_MTases"/>
    <property type="match status" value="1"/>
</dbReference>
<evidence type="ECO:0000259" key="2">
    <source>
        <dbReference type="Pfam" id="PF08241"/>
    </source>
</evidence>
<dbReference type="AlphaFoldDB" id="A0A9P8IP56"/>
<dbReference type="KEGG" id="fmu:J7337_009006"/>
<gene>
    <name evidence="3" type="ORF">J7337_009006</name>
</gene>
<dbReference type="Gene3D" id="3.40.50.150">
    <property type="entry name" value="Vaccinia Virus protein VP39"/>
    <property type="match status" value="1"/>
</dbReference>
<accession>A0A9P8IP56</accession>
<organism evidence="3 4">
    <name type="scientific">Fusarium musae</name>
    <dbReference type="NCBI Taxonomy" id="1042133"/>
    <lineage>
        <taxon>Eukaryota</taxon>
        <taxon>Fungi</taxon>
        <taxon>Dikarya</taxon>
        <taxon>Ascomycota</taxon>
        <taxon>Pezizomycotina</taxon>
        <taxon>Sordariomycetes</taxon>
        <taxon>Hypocreomycetidae</taxon>
        <taxon>Hypocreales</taxon>
        <taxon>Nectriaceae</taxon>
        <taxon>Fusarium</taxon>
    </lineage>
</organism>
<reference evidence="3" key="1">
    <citation type="journal article" date="2021" name="Mol. Plant Microbe Interact.">
        <title>Telomere to telomere genome assembly of Fusarium musae F31, causal agent of crown rot disease of banana.</title>
        <authorList>
            <person name="Degradi L."/>
            <person name="Tava V."/>
            <person name="Kunova A."/>
            <person name="Cortesi P."/>
            <person name="Saracchi M."/>
            <person name="Pasquali M."/>
        </authorList>
    </citation>
    <scope>NUCLEOTIDE SEQUENCE</scope>
    <source>
        <strain evidence="3">F31</strain>
    </source>
</reference>
<comment type="caution">
    <text evidence="3">The sequence shown here is derived from an EMBL/GenBank/DDBJ whole genome shotgun (WGS) entry which is preliminary data.</text>
</comment>
<dbReference type="PANTHER" id="PTHR43591:SF110">
    <property type="entry name" value="RHODANESE DOMAIN-CONTAINING PROTEIN"/>
    <property type="match status" value="1"/>
</dbReference>